<evidence type="ECO:0000313" key="2">
    <source>
        <dbReference type="EMBL" id="KAK8013263.1"/>
    </source>
</evidence>
<organism evidence="2 3">
    <name type="scientific">Apiospora marii</name>
    <dbReference type="NCBI Taxonomy" id="335849"/>
    <lineage>
        <taxon>Eukaryota</taxon>
        <taxon>Fungi</taxon>
        <taxon>Dikarya</taxon>
        <taxon>Ascomycota</taxon>
        <taxon>Pezizomycotina</taxon>
        <taxon>Sordariomycetes</taxon>
        <taxon>Xylariomycetidae</taxon>
        <taxon>Amphisphaeriales</taxon>
        <taxon>Apiosporaceae</taxon>
        <taxon>Apiospora</taxon>
    </lineage>
</organism>
<feature type="region of interest" description="Disordered" evidence="1">
    <location>
        <begin position="234"/>
        <end position="256"/>
    </location>
</feature>
<keyword evidence="3" id="KW-1185">Reference proteome</keyword>
<reference evidence="2 3" key="1">
    <citation type="submission" date="2023-01" db="EMBL/GenBank/DDBJ databases">
        <title>Analysis of 21 Apiospora genomes using comparative genomics revels a genus with tremendous synthesis potential of carbohydrate active enzymes and secondary metabolites.</title>
        <authorList>
            <person name="Sorensen T."/>
        </authorList>
    </citation>
    <scope>NUCLEOTIDE SEQUENCE [LARGE SCALE GENOMIC DNA]</scope>
    <source>
        <strain evidence="2 3">CBS 20057</strain>
    </source>
</reference>
<accession>A0ABR1RJ88</accession>
<feature type="compositionally biased region" description="Basic and acidic residues" evidence="1">
    <location>
        <begin position="247"/>
        <end position="256"/>
    </location>
</feature>
<proteinExistence type="predicted"/>
<sequence>MDDSRYNDHYPPSPPDPAQFDADFRCDGRTFTLVEQGIKKRITVPNHHGFPSDSCVWDFDGDGTPAQYLRGEGYKCAPAGIQGDQHIKCSLLNEKRRSGREDEYTRNRKTGWPAVRDELVQIASLRESSDFSSIRRKRSPTPCETILKSLRGPWLTISRSKRHRAGATSWPSSSPMSARWRPYRELEPVRYPVIIAADSPVSSPEKLQVLAGLSEVPEVMTVKETDRSVDCYTEPADVGSLCSSGSKEGRPSRGRL</sequence>
<feature type="region of interest" description="Disordered" evidence="1">
    <location>
        <begin position="1"/>
        <end position="20"/>
    </location>
</feature>
<gene>
    <name evidence="2" type="ORF">PG991_009534</name>
</gene>
<protein>
    <submittedName>
        <fullName evidence="2">Uncharacterized protein</fullName>
    </submittedName>
</protein>
<name>A0ABR1RJ88_9PEZI</name>
<evidence type="ECO:0000313" key="3">
    <source>
        <dbReference type="Proteomes" id="UP001396898"/>
    </source>
</evidence>
<evidence type="ECO:0000256" key="1">
    <source>
        <dbReference type="SAM" id="MobiDB-lite"/>
    </source>
</evidence>
<dbReference type="Proteomes" id="UP001396898">
    <property type="component" value="Unassembled WGS sequence"/>
</dbReference>
<comment type="caution">
    <text evidence="2">The sequence shown here is derived from an EMBL/GenBank/DDBJ whole genome shotgun (WGS) entry which is preliminary data.</text>
</comment>
<dbReference type="EMBL" id="JAQQWI010000014">
    <property type="protein sequence ID" value="KAK8013263.1"/>
    <property type="molecule type" value="Genomic_DNA"/>
</dbReference>